<dbReference type="PANTHER" id="PTHR24388">
    <property type="entry name" value="ZINC FINGER PROTEIN"/>
    <property type="match status" value="1"/>
</dbReference>
<evidence type="ECO:0000259" key="8">
    <source>
        <dbReference type="PROSITE" id="PS50157"/>
    </source>
</evidence>
<dbReference type="GO" id="GO:0000981">
    <property type="term" value="F:DNA-binding transcription factor activity, RNA polymerase II-specific"/>
    <property type="evidence" value="ECO:0007669"/>
    <property type="project" value="TreeGrafter"/>
</dbReference>
<keyword evidence="1" id="KW-0479">Metal-binding</keyword>
<dbReference type="OrthoDB" id="654211at2759"/>
<dbReference type="PANTHER" id="PTHR24388:SF104">
    <property type="entry name" value="AT-RICH BINDING PROTEIN-RELATED"/>
    <property type="match status" value="1"/>
</dbReference>
<dbReference type="Proteomes" id="UP000828390">
    <property type="component" value="Unassembled WGS sequence"/>
</dbReference>
<keyword evidence="5" id="KW-0539">Nucleus</keyword>
<evidence type="ECO:0000256" key="2">
    <source>
        <dbReference type="ARBA" id="ARBA00022737"/>
    </source>
</evidence>
<dbReference type="EMBL" id="JAIWYP010000009">
    <property type="protein sequence ID" value="KAH3775099.1"/>
    <property type="molecule type" value="Genomic_DNA"/>
</dbReference>
<comment type="caution">
    <text evidence="9">The sequence shown here is derived from an EMBL/GenBank/DDBJ whole genome shotgun (WGS) entry which is preliminary data.</text>
</comment>
<dbReference type="PROSITE" id="PS00028">
    <property type="entry name" value="ZINC_FINGER_C2H2_1"/>
    <property type="match status" value="4"/>
</dbReference>
<evidence type="ECO:0000256" key="4">
    <source>
        <dbReference type="ARBA" id="ARBA00022833"/>
    </source>
</evidence>
<dbReference type="PROSITE" id="PS50157">
    <property type="entry name" value="ZINC_FINGER_C2H2_2"/>
    <property type="match status" value="8"/>
</dbReference>
<evidence type="ECO:0000256" key="7">
    <source>
        <dbReference type="SAM" id="MobiDB-lite"/>
    </source>
</evidence>
<dbReference type="InterPro" id="IPR013087">
    <property type="entry name" value="Znf_C2H2_type"/>
</dbReference>
<feature type="domain" description="C2H2-type" evidence="8">
    <location>
        <begin position="791"/>
        <end position="819"/>
    </location>
</feature>
<evidence type="ECO:0000256" key="6">
    <source>
        <dbReference type="PROSITE-ProRule" id="PRU00042"/>
    </source>
</evidence>
<dbReference type="GO" id="GO:0000978">
    <property type="term" value="F:RNA polymerase II cis-regulatory region sequence-specific DNA binding"/>
    <property type="evidence" value="ECO:0007669"/>
    <property type="project" value="TreeGrafter"/>
</dbReference>
<dbReference type="Gene3D" id="3.30.160.60">
    <property type="entry name" value="Classic Zinc Finger"/>
    <property type="match status" value="7"/>
</dbReference>
<keyword evidence="2" id="KW-0677">Repeat</keyword>
<dbReference type="GO" id="GO:0008270">
    <property type="term" value="F:zinc ion binding"/>
    <property type="evidence" value="ECO:0007669"/>
    <property type="project" value="UniProtKB-KW"/>
</dbReference>
<evidence type="ECO:0000256" key="1">
    <source>
        <dbReference type="ARBA" id="ARBA00022723"/>
    </source>
</evidence>
<protein>
    <recommendedName>
        <fullName evidence="8">C2H2-type domain-containing protein</fullName>
    </recommendedName>
</protein>
<gene>
    <name evidence="9" type="ORF">DPMN_176496</name>
</gene>
<evidence type="ECO:0000256" key="5">
    <source>
        <dbReference type="ARBA" id="ARBA00023242"/>
    </source>
</evidence>
<sequence>MDHTFGNFCVSHSITKECDVIGMAGQLMGPKNLVETVMEEVVKQEAMDTDQASTVFEKALLEASDPEINVCKQSGVPPAKLLQFSFKNEYLSMMDVTQNANSWTNSDNQHTDYHKSVELNGNGLCSTEAECNLICNSLQYISETNTSIASAQLLNTGTLTINIPNNNALMGKTSYIPSSIASTSENLLQGLIPLYKPQEQTMLLLTNSGNNKDIPVINADKHGFESVDANLVQPEVNARLQKVSLASSSNAILEPPQLTGQVTTLLNASNINKLKKLWSKSNAPIKKGAFNTNVQTNMKKGSCKHPTNLIMKHFRISKTNDVSSTLSVESDCKQPNERGEGININGVVDTGTILCTQSSQYSIEIDGIKEQVNTSTDNQFLKSTETERNLNEICSTLPQETEIQENMTVPSTDSYLLNKVTLFKLKYCTKPCNVKLHRVENVYKSFCNLSIDLYPLHLERTCRKDLNHNGQQRRSKRTKPEGLSSMAFTNGTYDGTSGYNDMITEEDLSILVPSDDENDKDYNPWQYMKGCTEKEKTCNGFVLEKSEFEEVDIDENELFCLNVEAQKQTVPDRRLMETDLTAKSETHKLACRFCSFIGKTRLSYAFHMKRSHRKVKCEYCPKLLLRETAAFFQHLALKHTGLKYFKCDFESCQFSTKTQYDLKQHKKCFHATEKKYSCSLCDFHTKWAKNLRHHMLMRHSDERKFACTVCPFRAKRKLDLKQHMFRHTDLKPLSCDLCGFACKTNWELKSHKLKHSSEKPFKCKFPGCNAAKKSNSDLIKHMVVHKVVRDFVCQQCTKSFKCQRSLNKHVSYAHTEGRRFECDTCGLGFKVKSALTKHMVVHSDFKPFQCAICGFRCRLKSNLNSHMVTHDTSTRSYVCPLCPYCVVDPMNLFPHIGVFHPDYCFYCELCRKPFSRYLQLKQHLKRRSIHSLNEIQELKKRPASDLCLTVADSDEYVPQCEDDSCDQDAGKGLPFLKKEVVDDSLPSKTKGLKGAINCSGVSPMIPESLCQTSSPKKIAVVGVYGDLRISLATKGFQFNYDKSGKKSKTWFMDYKLMDKEQSEKYKKYLRKQRILPPIPRGHPPKGYKKLSKLLKSNRARAGPQTYAKKIAKNRDTIDAEHLAAMETLSVKTEVDDALTQVRSQKINSQERNAPSFVKEVTTNPVKQIRRMCTKDSNKLITEGKKPKRVELKSMVEKICQRAQGSEPAILKQTNKTPVGKKKRKNTVKVKNVPSKKGVIQNCEKSKTSCVKNGQESKKRKIGNEANNDYQPKYKYVPVKPPKKKKKTVASKQVNAGLVSYVEGLSGRNKTAATATGKSTTKQPMRKRTKICKKQTENCDDDTMDYSHQDMHEALHMEIADSGRQMIVYYPSDAEQVPMPVFLEKVSDNVEEGKFTVNVNNSEYLVNVGGNVLRVYENEEDYELEDEDDKALLDIDKDLCEVACQVQNKSMETKVFVKQEPAD</sequence>
<keyword evidence="3 6" id="KW-0863">Zinc-finger</keyword>
<feature type="domain" description="C2H2-type" evidence="8">
    <location>
        <begin position="848"/>
        <end position="875"/>
    </location>
</feature>
<feature type="region of interest" description="Disordered" evidence="7">
    <location>
        <begin position="467"/>
        <end position="487"/>
    </location>
</feature>
<feature type="domain" description="C2H2-type" evidence="8">
    <location>
        <begin position="705"/>
        <end position="732"/>
    </location>
</feature>
<reference evidence="9" key="1">
    <citation type="journal article" date="2019" name="bioRxiv">
        <title>The Genome of the Zebra Mussel, Dreissena polymorpha: A Resource for Invasive Species Research.</title>
        <authorList>
            <person name="McCartney M.A."/>
            <person name="Auch B."/>
            <person name="Kono T."/>
            <person name="Mallez S."/>
            <person name="Zhang Y."/>
            <person name="Obille A."/>
            <person name="Becker A."/>
            <person name="Abrahante J.E."/>
            <person name="Garbe J."/>
            <person name="Badalamenti J.P."/>
            <person name="Herman A."/>
            <person name="Mangelson H."/>
            <person name="Liachko I."/>
            <person name="Sullivan S."/>
            <person name="Sone E.D."/>
            <person name="Koren S."/>
            <person name="Silverstein K.A.T."/>
            <person name="Beckman K.B."/>
            <person name="Gohl D.M."/>
        </authorList>
    </citation>
    <scope>NUCLEOTIDE SEQUENCE</scope>
    <source>
        <strain evidence="9">Duluth1</strain>
        <tissue evidence="9">Whole animal</tissue>
    </source>
</reference>
<proteinExistence type="predicted"/>
<feature type="region of interest" description="Disordered" evidence="7">
    <location>
        <begin position="1263"/>
        <end position="1290"/>
    </location>
</feature>
<keyword evidence="4" id="KW-0862">Zinc</keyword>
<reference evidence="9" key="2">
    <citation type="submission" date="2020-11" db="EMBL/GenBank/DDBJ databases">
        <authorList>
            <person name="McCartney M.A."/>
            <person name="Auch B."/>
            <person name="Kono T."/>
            <person name="Mallez S."/>
            <person name="Becker A."/>
            <person name="Gohl D.M."/>
            <person name="Silverstein K.A.T."/>
            <person name="Koren S."/>
            <person name="Bechman K.B."/>
            <person name="Herman A."/>
            <person name="Abrahante J.E."/>
            <person name="Garbe J."/>
        </authorList>
    </citation>
    <scope>NUCLEOTIDE SEQUENCE</scope>
    <source>
        <strain evidence="9">Duluth1</strain>
        <tissue evidence="9">Whole animal</tissue>
    </source>
</reference>
<feature type="domain" description="C2H2-type" evidence="8">
    <location>
        <begin position="676"/>
        <end position="704"/>
    </location>
</feature>
<feature type="domain" description="C2H2-type" evidence="8">
    <location>
        <begin position="905"/>
        <end position="935"/>
    </location>
</feature>
<dbReference type="InterPro" id="IPR050527">
    <property type="entry name" value="Snail/Krueppel_Znf"/>
</dbReference>
<evidence type="ECO:0000256" key="3">
    <source>
        <dbReference type="ARBA" id="ARBA00022771"/>
    </source>
</evidence>
<dbReference type="FunFam" id="3.30.160.60:FF:000100">
    <property type="entry name" value="Zinc finger 45-like"/>
    <property type="match status" value="1"/>
</dbReference>
<evidence type="ECO:0000313" key="10">
    <source>
        <dbReference type="Proteomes" id="UP000828390"/>
    </source>
</evidence>
<dbReference type="InterPro" id="IPR036236">
    <property type="entry name" value="Znf_C2H2_sf"/>
</dbReference>
<dbReference type="GO" id="GO:0005634">
    <property type="term" value="C:nucleus"/>
    <property type="evidence" value="ECO:0007669"/>
    <property type="project" value="UniProtKB-SubCell"/>
</dbReference>
<organism evidence="9 10">
    <name type="scientific">Dreissena polymorpha</name>
    <name type="common">Zebra mussel</name>
    <name type="synonym">Mytilus polymorpha</name>
    <dbReference type="NCBI Taxonomy" id="45954"/>
    <lineage>
        <taxon>Eukaryota</taxon>
        <taxon>Metazoa</taxon>
        <taxon>Spiralia</taxon>
        <taxon>Lophotrochozoa</taxon>
        <taxon>Mollusca</taxon>
        <taxon>Bivalvia</taxon>
        <taxon>Autobranchia</taxon>
        <taxon>Heteroconchia</taxon>
        <taxon>Euheterodonta</taxon>
        <taxon>Imparidentia</taxon>
        <taxon>Neoheterodontei</taxon>
        <taxon>Myida</taxon>
        <taxon>Dreissenoidea</taxon>
        <taxon>Dreissenidae</taxon>
        <taxon>Dreissena</taxon>
    </lineage>
</organism>
<evidence type="ECO:0000313" key="9">
    <source>
        <dbReference type="EMBL" id="KAH3775099.1"/>
    </source>
</evidence>
<feature type="domain" description="C2H2-type" evidence="8">
    <location>
        <begin position="645"/>
        <end position="675"/>
    </location>
</feature>
<dbReference type="SMART" id="SM00355">
    <property type="entry name" value="ZnF_C2H2"/>
    <property type="match status" value="12"/>
</dbReference>
<dbReference type="Pfam" id="PF00096">
    <property type="entry name" value="zf-C2H2"/>
    <property type="match status" value="2"/>
</dbReference>
<accession>A0A9D4IJ92</accession>
<dbReference type="SUPFAM" id="SSF57667">
    <property type="entry name" value="beta-beta-alpha zinc fingers"/>
    <property type="match status" value="6"/>
</dbReference>
<feature type="domain" description="C2H2-type" evidence="8">
    <location>
        <begin position="733"/>
        <end position="760"/>
    </location>
</feature>
<keyword evidence="10" id="KW-1185">Reference proteome</keyword>
<feature type="domain" description="C2H2-type" evidence="8">
    <location>
        <begin position="820"/>
        <end position="847"/>
    </location>
</feature>
<name>A0A9D4IJ92_DREPO</name>